<feature type="transmembrane region" description="Helical" evidence="7">
    <location>
        <begin position="95"/>
        <end position="116"/>
    </location>
</feature>
<comment type="caution">
    <text evidence="9">The sequence shown here is derived from an EMBL/GenBank/DDBJ whole genome shotgun (WGS) entry which is preliminary data.</text>
</comment>
<feature type="domain" description="Major facilitator superfamily (MFS) profile" evidence="8">
    <location>
        <begin position="61"/>
        <end position="474"/>
    </location>
</feature>
<dbReference type="EMBL" id="CAUYUE010000015">
    <property type="protein sequence ID" value="CAK0786653.1"/>
    <property type="molecule type" value="Genomic_DNA"/>
</dbReference>
<feature type="transmembrane region" description="Helical" evidence="7">
    <location>
        <begin position="326"/>
        <end position="347"/>
    </location>
</feature>
<feature type="transmembrane region" description="Helical" evidence="7">
    <location>
        <begin position="359"/>
        <end position="377"/>
    </location>
</feature>
<evidence type="ECO:0000256" key="2">
    <source>
        <dbReference type="ARBA" id="ARBA00022448"/>
    </source>
</evidence>
<feature type="transmembrane region" description="Helical" evidence="7">
    <location>
        <begin position="447"/>
        <end position="468"/>
    </location>
</feature>
<dbReference type="Gene3D" id="1.20.1250.20">
    <property type="entry name" value="MFS general substrate transporter like domains"/>
    <property type="match status" value="2"/>
</dbReference>
<feature type="transmembrane region" description="Helical" evidence="7">
    <location>
        <begin position="290"/>
        <end position="314"/>
    </location>
</feature>
<evidence type="ECO:0000259" key="8">
    <source>
        <dbReference type="PROSITE" id="PS50850"/>
    </source>
</evidence>
<keyword evidence="4 7" id="KW-1133">Transmembrane helix</keyword>
<evidence type="ECO:0000313" key="10">
    <source>
        <dbReference type="Proteomes" id="UP001314263"/>
    </source>
</evidence>
<organism evidence="9 10">
    <name type="scientific">Coccomyxa viridis</name>
    <dbReference type="NCBI Taxonomy" id="1274662"/>
    <lineage>
        <taxon>Eukaryota</taxon>
        <taxon>Viridiplantae</taxon>
        <taxon>Chlorophyta</taxon>
        <taxon>core chlorophytes</taxon>
        <taxon>Trebouxiophyceae</taxon>
        <taxon>Trebouxiophyceae incertae sedis</taxon>
        <taxon>Coccomyxaceae</taxon>
        <taxon>Coccomyxa</taxon>
    </lineage>
</organism>
<feature type="transmembrane region" description="Helical" evidence="7">
    <location>
        <begin position="153"/>
        <end position="174"/>
    </location>
</feature>
<keyword evidence="2" id="KW-0813">Transport</keyword>
<dbReference type="InterPro" id="IPR011701">
    <property type="entry name" value="MFS"/>
</dbReference>
<reference evidence="9 10" key="1">
    <citation type="submission" date="2023-10" db="EMBL/GenBank/DDBJ databases">
        <authorList>
            <person name="Maclean D."/>
            <person name="Macfadyen A."/>
        </authorList>
    </citation>
    <scope>NUCLEOTIDE SEQUENCE [LARGE SCALE GENOMIC DNA]</scope>
</reference>
<keyword evidence="10" id="KW-1185">Reference proteome</keyword>
<feature type="region of interest" description="Disordered" evidence="6">
    <location>
        <begin position="1"/>
        <end position="22"/>
    </location>
</feature>
<dbReference type="InterPro" id="IPR020846">
    <property type="entry name" value="MFS_dom"/>
</dbReference>
<dbReference type="GO" id="GO:0016020">
    <property type="term" value="C:membrane"/>
    <property type="evidence" value="ECO:0007669"/>
    <property type="project" value="UniProtKB-SubCell"/>
</dbReference>
<evidence type="ECO:0000256" key="3">
    <source>
        <dbReference type="ARBA" id="ARBA00022692"/>
    </source>
</evidence>
<dbReference type="Pfam" id="PF07690">
    <property type="entry name" value="MFS_1"/>
    <property type="match status" value="1"/>
</dbReference>
<dbReference type="PROSITE" id="PS50850">
    <property type="entry name" value="MFS"/>
    <property type="match status" value="1"/>
</dbReference>
<evidence type="ECO:0000313" key="9">
    <source>
        <dbReference type="EMBL" id="CAK0786653.1"/>
    </source>
</evidence>
<dbReference type="InterPro" id="IPR036259">
    <property type="entry name" value="MFS_trans_sf"/>
</dbReference>
<name>A0AAV1IH69_9CHLO</name>
<gene>
    <name evidence="9" type="ORF">CVIRNUC_009867</name>
</gene>
<proteinExistence type="predicted"/>
<evidence type="ECO:0000256" key="6">
    <source>
        <dbReference type="SAM" id="MobiDB-lite"/>
    </source>
</evidence>
<dbReference type="PANTHER" id="PTHR43791">
    <property type="entry name" value="PERMEASE-RELATED"/>
    <property type="match status" value="1"/>
</dbReference>
<dbReference type="AlphaFoldDB" id="A0AAV1IH69"/>
<comment type="subcellular location">
    <subcellularLocation>
        <location evidence="1">Membrane</location>
        <topology evidence="1">Multi-pass membrane protein</topology>
    </subcellularLocation>
</comment>
<feature type="transmembrane region" description="Helical" evidence="7">
    <location>
        <begin position="186"/>
        <end position="210"/>
    </location>
</feature>
<dbReference type="GO" id="GO:0022857">
    <property type="term" value="F:transmembrane transporter activity"/>
    <property type="evidence" value="ECO:0007669"/>
    <property type="project" value="InterPro"/>
</dbReference>
<dbReference type="Proteomes" id="UP001314263">
    <property type="component" value="Unassembled WGS sequence"/>
</dbReference>
<evidence type="ECO:0000256" key="5">
    <source>
        <dbReference type="ARBA" id="ARBA00023136"/>
    </source>
</evidence>
<accession>A0AAV1IH69</accession>
<dbReference type="SUPFAM" id="SSF103473">
    <property type="entry name" value="MFS general substrate transporter"/>
    <property type="match status" value="1"/>
</dbReference>
<feature type="transmembrane region" description="Helical" evidence="7">
    <location>
        <begin position="384"/>
        <end position="407"/>
    </location>
</feature>
<feature type="transmembrane region" description="Helical" evidence="7">
    <location>
        <begin position="419"/>
        <end position="440"/>
    </location>
</feature>
<evidence type="ECO:0000256" key="1">
    <source>
        <dbReference type="ARBA" id="ARBA00004141"/>
    </source>
</evidence>
<dbReference type="PANTHER" id="PTHR43791:SF36">
    <property type="entry name" value="TRANSPORTER, PUTATIVE (AFU_ORTHOLOGUE AFUA_6G08340)-RELATED"/>
    <property type="match status" value="1"/>
</dbReference>
<feature type="transmembrane region" description="Helical" evidence="7">
    <location>
        <begin position="222"/>
        <end position="243"/>
    </location>
</feature>
<feature type="transmembrane region" description="Helical" evidence="7">
    <location>
        <begin position="128"/>
        <end position="146"/>
    </location>
</feature>
<keyword evidence="5 7" id="KW-0472">Membrane</keyword>
<protein>
    <recommendedName>
        <fullName evidence="8">Major facilitator superfamily (MFS) profile domain-containing protein</fullName>
    </recommendedName>
</protein>
<keyword evidence="3 7" id="KW-0812">Transmembrane</keyword>
<evidence type="ECO:0000256" key="7">
    <source>
        <dbReference type="SAM" id="Phobius"/>
    </source>
</evidence>
<sequence length="487" mass="51605">MSAVECDSLPSAPKPEGSIGKAMEPEMGRLTETDDYPAAVGTASTQCSQADVIIRKVCVHLLPKFFLLTVTSYVDRTNLAFAALTMNDDIHLSSFEYGLGSGLFFFLGYIIFQVPSNLALHRVGARRWLSFIVIAWGIIATLFATMKDVKQFYIFRFLLGSAEGGTMPGMWYTLSLYLSEREMTVAWGWVLVGTALSQVIGAPIAAGLLALDGVGHLHGWQWLFLVEGVLTVLMGIYLAMALASDPSKAYFLAPGERAWLVKRQEAAAGEAARSGAGTVSLAAVKDIRTWHLSAISLLANIPKWGIVFFCPLIIDYILGGARKKSVVALLTAVPFGIAAAVILGNAYHSKATGERRWHVAAPLAFAACALFALAFLLKHSKMGAAFGILLVAAVVWAPDAVVAIWPATFLQGPGAATGIALINTIGSFGGMAGPLIIGAVRGAGGGYFVSMLILAAAAATTSLLAAAFQEPKTLKRRRSGDMAQSVS</sequence>
<evidence type="ECO:0000256" key="4">
    <source>
        <dbReference type="ARBA" id="ARBA00022989"/>
    </source>
</evidence>